<evidence type="ECO:0000313" key="3">
    <source>
        <dbReference type="Proteomes" id="UP000230709"/>
    </source>
</evidence>
<gene>
    <name evidence="2" type="ORF">CQW49_24025</name>
</gene>
<dbReference type="EMBL" id="CP023740">
    <property type="protein sequence ID" value="ATQ71008.1"/>
    <property type="molecule type" value="Genomic_DNA"/>
</dbReference>
<dbReference type="Gene3D" id="1.20.1640.10">
    <property type="entry name" value="Multidrug efflux transporter AcrB transmembrane domain"/>
    <property type="match status" value="1"/>
</dbReference>
<proteinExistence type="predicted"/>
<dbReference type="KEGG" id="mtw:CQW49_24025"/>
<dbReference type="PANTHER" id="PTHR32063:SF21">
    <property type="entry name" value="MULTIDRUG RESISTANCE PROTEIN MDTB"/>
    <property type="match status" value="1"/>
</dbReference>
<dbReference type="Pfam" id="PF00873">
    <property type="entry name" value="ACR_tran"/>
    <property type="match status" value="1"/>
</dbReference>
<feature type="transmembrane region" description="Helical" evidence="1">
    <location>
        <begin position="18"/>
        <end position="36"/>
    </location>
</feature>
<dbReference type="InterPro" id="IPR001036">
    <property type="entry name" value="Acrflvin-R"/>
</dbReference>
<reference evidence="3" key="1">
    <citation type="submission" date="2017-10" db="EMBL/GenBank/DDBJ databases">
        <title>Completed PacBio SMRT sequence of Methylosinus trichosporium OB3b reveals presence of a third large plasmid.</title>
        <authorList>
            <person name="Charles T.C."/>
            <person name="Lynch M.D.J."/>
            <person name="Heil J.R."/>
            <person name="Cheng J."/>
        </authorList>
    </citation>
    <scope>NUCLEOTIDE SEQUENCE [LARGE SCALE GENOMIC DNA]</scope>
    <source>
        <strain evidence="3">OB3b</strain>
        <plasmid evidence="3">pob3b3</plasmid>
    </source>
</reference>
<dbReference type="STRING" id="595536.GCA_000178815_00007"/>
<dbReference type="GO" id="GO:0005886">
    <property type="term" value="C:plasma membrane"/>
    <property type="evidence" value="ECO:0007669"/>
    <property type="project" value="TreeGrafter"/>
</dbReference>
<evidence type="ECO:0000256" key="1">
    <source>
        <dbReference type="SAM" id="Phobius"/>
    </source>
</evidence>
<dbReference type="SUPFAM" id="SSF82866">
    <property type="entry name" value="Multidrug efflux transporter AcrB transmembrane domain"/>
    <property type="match status" value="1"/>
</dbReference>
<evidence type="ECO:0000313" key="2">
    <source>
        <dbReference type="EMBL" id="ATQ71008.1"/>
    </source>
</evidence>
<keyword evidence="1" id="KW-0812">Transmembrane</keyword>
<accession>A0A2D2D7M0</accession>
<dbReference type="PANTHER" id="PTHR32063">
    <property type="match status" value="1"/>
</dbReference>
<organism evidence="2 3">
    <name type="scientific">Methylosinus trichosporium (strain ATCC 35070 / NCIMB 11131 / UNIQEM 75 / OB3b)</name>
    <dbReference type="NCBI Taxonomy" id="595536"/>
    <lineage>
        <taxon>Bacteria</taxon>
        <taxon>Pseudomonadati</taxon>
        <taxon>Pseudomonadota</taxon>
        <taxon>Alphaproteobacteria</taxon>
        <taxon>Hyphomicrobiales</taxon>
        <taxon>Methylocystaceae</taxon>
        <taxon>Methylosinus</taxon>
    </lineage>
</organism>
<keyword evidence="3" id="KW-1185">Reference proteome</keyword>
<dbReference type="AlphaFoldDB" id="A0A2D2D7M0"/>
<sequence>MTLSVSASFRRASTTRELLLILAAVVTICISLGVLYESFIHPITILSTFPSAGLGALLALAATGGDLGLIASIGLVLQIGIVKKNAIIIVDFALDAQSSRSLFAHDAMSKACLLRFRTILMTTFAAILGALPLMLDWGVGFELRRRFGVRRIGEDVRCQSLGPSSGAVVAGASVNQRRRERRRS</sequence>
<dbReference type="GO" id="GO:0042910">
    <property type="term" value="F:xenobiotic transmembrane transporter activity"/>
    <property type="evidence" value="ECO:0007669"/>
    <property type="project" value="TreeGrafter"/>
</dbReference>
<keyword evidence="1" id="KW-0472">Membrane</keyword>
<protein>
    <submittedName>
        <fullName evidence="2">Uncharacterized protein</fullName>
    </submittedName>
</protein>
<feature type="transmembrane region" description="Helical" evidence="1">
    <location>
        <begin position="118"/>
        <end position="135"/>
    </location>
</feature>
<dbReference type="Proteomes" id="UP000230709">
    <property type="component" value="Plasmid pOB3b3"/>
</dbReference>
<geneLocation type="plasmid" evidence="3">
    <name>pob3b3</name>
</geneLocation>
<keyword evidence="2" id="KW-0614">Plasmid</keyword>
<name>A0A2D2D7M0_METT3</name>
<dbReference type="RefSeq" id="WP_003615121.1">
    <property type="nucleotide sequence ID" value="NZ_ADVE02000003.1"/>
</dbReference>
<keyword evidence="1" id="KW-1133">Transmembrane helix</keyword>